<sequence>MWAALHRAGARGVVLADEETELPGEGAGFFRDSGMAGTPANDREGALAYVDLDEVVTRLTAALEAVDPDIVVTYDATGGYGHPDHIRVHDATVAATARLSRTPALYTVVTPRSWVTRDRRWVLENVRGDRWSTPALDDELMPSVVDDEAVTHVVQGSPTALTRRDAALREHRTQVVVHDGWFTLSNDVATRLPSADAFVRVQPGTGEPMPGRGEPGGLDGASGDGEGTR</sequence>
<evidence type="ECO:0008006" key="5">
    <source>
        <dbReference type="Google" id="ProtNLM"/>
    </source>
</evidence>
<dbReference type="SUPFAM" id="SSF102588">
    <property type="entry name" value="LmbE-like"/>
    <property type="match status" value="1"/>
</dbReference>
<evidence type="ECO:0000313" key="3">
    <source>
        <dbReference type="EMBL" id="GMA38837.1"/>
    </source>
</evidence>
<dbReference type="InterPro" id="IPR024078">
    <property type="entry name" value="LmbE-like_dom_sf"/>
</dbReference>
<accession>A0ABQ6INS1</accession>
<organism evidence="3 4">
    <name type="scientific">Mobilicoccus caccae</name>
    <dbReference type="NCBI Taxonomy" id="1859295"/>
    <lineage>
        <taxon>Bacteria</taxon>
        <taxon>Bacillati</taxon>
        <taxon>Actinomycetota</taxon>
        <taxon>Actinomycetes</taxon>
        <taxon>Micrococcales</taxon>
        <taxon>Dermatophilaceae</taxon>
        <taxon>Mobilicoccus</taxon>
    </lineage>
</organism>
<evidence type="ECO:0000256" key="1">
    <source>
        <dbReference type="ARBA" id="ARBA00022833"/>
    </source>
</evidence>
<keyword evidence="1" id="KW-0862">Zinc</keyword>
<dbReference type="PANTHER" id="PTHR12993:SF26">
    <property type="entry name" value="1D-MYO-INOSITOL 2-ACETAMIDO-2-DEOXY-ALPHA-D-GLUCOPYRANOSIDE DEACETYLASE"/>
    <property type="match status" value="1"/>
</dbReference>
<dbReference type="Pfam" id="PF02585">
    <property type="entry name" value="PIG-L"/>
    <property type="match status" value="1"/>
</dbReference>
<dbReference type="EMBL" id="BSUO01000001">
    <property type="protein sequence ID" value="GMA38837.1"/>
    <property type="molecule type" value="Genomic_DNA"/>
</dbReference>
<dbReference type="Gene3D" id="3.40.50.10320">
    <property type="entry name" value="LmbE-like"/>
    <property type="match status" value="1"/>
</dbReference>
<dbReference type="InterPro" id="IPR003737">
    <property type="entry name" value="GlcNAc_PI_deacetylase-related"/>
</dbReference>
<evidence type="ECO:0000313" key="4">
    <source>
        <dbReference type="Proteomes" id="UP001157126"/>
    </source>
</evidence>
<protein>
    <recommendedName>
        <fullName evidence="5">N-acetyl-1-D-myo-inositol-2-amino-2-deoxy-alpha-D-glucopyranoside deacetylase</fullName>
    </recommendedName>
</protein>
<reference evidence="4" key="1">
    <citation type="journal article" date="2019" name="Int. J. Syst. Evol. Microbiol.">
        <title>The Global Catalogue of Microorganisms (GCM) 10K type strain sequencing project: providing services to taxonomists for standard genome sequencing and annotation.</title>
        <authorList>
            <consortium name="The Broad Institute Genomics Platform"/>
            <consortium name="The Broad Institute Genome Sequencing Center for Infectious Disease"/>
            <person name="Wu L."/>
            <person name="Ma J."/>
        </authorList>
    </citation>
    <scope>NUCLEOTIDE SEQUENCE [LARGE SCALE GENOMIC DNA]</scope>
    <source>
        <strain evidence="4">NBRC 113072</strain>
    </source>
</reference>
<dbReference type="Proteomes" id="UP001157126">
    <property type="component" value="Unassembled WGS sequence"/>
</dbReference>
<gene>
    <name evidence="3" type="ORF">GCM10025883_08820</name>
</gene>
<evidence type="ECO:0000256" key="2">
    <source>
        <dbReference type="SAM" id="MobiDB-lite"/>
    </source>
</evidence>
<name>A0ABQ6INS1_9MICO</name>
<feature type="compositionally biased region" description="Low complexity" evidence="2">
    <location>
        <begin position="203"/>
        <end position="212"/>
    </location>
</feature>
<feature type="region of interest" description="Disordered" evidence="2">
    <location>
        <begin position="200"/>
        <end position="229"/>
    </location>
</feature>
<comment type="caution">
    <text evidence="3">The sequence shown here is derived from an EMBL/GenBank/DDBJ whole genome shotgun (WGS) entry which is preliminary data.</text>
</comment>
<keyword evidence="4" id="KW-1185">Reference proteome</keyword>
<feature type="compositionally biased region" description="Gly residues" evidence="2">
    <location>
        <begin position="213"/>
        <end position="229"/>
    </location>
</feature>
<dbReference type="PANTHER" id="PTHR12993">
    <property type="entry name" value="N-ACETYLGLUCOSAMINYL-PHOSPHATIDYLINOSITOL DE-N-ACETYLASE-RELATED"/>
    <property type="match status" value="1"/>
</dbReference>
<proteinExistence type="predicted"/>